<dbReference type="PANTHER" id="PTHR33204">
    <property type="entry name" value="TRANSCRIPTIONAL REGULATOR, MARR FAMILY"/>
    <property type="match status" value="1"/>
</dbReference>
<dbReference type="SUPFAM" id="SSF46785">
    <property type="entry name" value="Winged helix' DNA-binding domain"/>
    <property type="match status" value="1"/>
</dbReference>
<dbReference type="GO" id="GO:0006355">
    <property type="term" value="P:regulation of DNA-templated transcription"/>
    <property type="evidence" value="ECO:0007669"/>
    <property type="project" value="UniProtKB-ARBA"/>
</dbReference>
<evidence type="ECO:0000256" key="2">
    <source>
        <dbReference type="ARBA" id="ARBA00023125"/>
    </source>
</evidence>
<feature type="domain" description="HTH hxlR-type" evidence="4">
    <location>
        <begin position="32"/>
        <end position="131"/>
    </location>
</feature>
<sequence length="146" mass="16349">MFVLGAAMNITMQPNEGLAITESDSVHEHAHCRAMGYILDRIADKWTIMAVGALSHGPMRFNEIMRKIGGVSHRMLTLTLRSLEREGLVTRTAFATIPPKVVYDLTDRGRSLLDPLTALSDWAHENRAAMEVDRARYDREQGTPSK</sequence>
<dbReference type="CDD" id="cd00090">
    <property type="entry name" value="HTH_ARSR"/>
    <property type="match status" value="1"/>
</dbReference>
<evidence type="ECO:0000259" key="4">
    <source>
        <dbReference type="PROSITE" id="PS51118"/>
    </source>
</evidence>
<keyword evidence="6" id="KW-1185">Reference proteome</keyword>
<protein>
    <recommendedName>
        <fullName evidence="4">HTH hxlR-type domain-containing protein</fullName>
    </recommendedName>
</protein>
<dbReference type="PANTHER" id="PTHR33204:SF39">
    <property type="entry name" value="TRANSCRIPTIONAL REGULATORY PROTEIN"/>
    <property type="match status" value="1"/>
</dbReference>
<dbReference type="PROSITE" id="PS51118">
    <property type="entry name" value="HTH_HXLR"/>
    <property type="match status" value="1"/>
</dbReference>
<dbReference type="EMBL" id="AWGB01000069">
    <property type="protein sequence ID" value="ESQ83632.1"/>
    <property type="molecule type" value="Genomic_DNA"/>
</dbReference>
<comment type="caution">
    <text evidence="5">The sequence shown here is derived from an EMBL/GenBank/DDBJ whole genome shotgun (WGS) entry which is preliminary data.</text>
</comment>
<dbReference type="InterPro" id="IPR002577">
    <property type="entry name" value="HTH_HxlR"/>
</dbReference>
<evidence type="ECO:0000313" key="5">
    <source>
        <dbReference type="EMBL" id="ESQ83632.1"/>
    </source>
</evidence>
<keyword evidence="2" id="KW-0238">DNA-binding</keyword>
<dbReference type="GO" id="GO:0003677">
    <property type="term" value="F:DNA binding"/>
    <property type="evidence" value="ECO:0007669"/>
    <property type="project" value="UniProtKB-KW"/>
</dbReference>
<dbReference type="Gene3D" id="1.10.10.10">
    <property type="entry name" value="Winged helix-like DNA-binding domain superfamily/Winged helix DNA-binding domain"/>
    <property type="match status" value="1"/>
</dbReference>
<dbReference type="STRING" id="1121022.GCA_000376105_04042"/>
<evidence type="ECO:0000313" key="6">
    <source>
        <dbReference type="Proteomes" id="UP000017837"/>
    </source>
</evidence>
<accession>V4NPC5</accession>
<name>V4NPC5_9CAUL</name>
<keyword evidence="1" id="KW-0805">Transcription regulation</keyword>
<reference evidence="5 6" key="1">
    <citation type="journal article" date="2014" name="Nature">
        <title>Sequential evolution of bacterial morphology by co-option of a developmental regulator.</title>
        <authorList>
            <person name="Jiang C."/>
            <person name="Brown P.J."/>
            <person name="Ducret A."/>
            <person name="Brun Y.V."/>
        </authorList>
    </citation>
    <scope>NUCLEOTIDE SEQUENCE [LARGE SCALE GENOMIC DNA]</scope>
    <source>
        <strain evidence="5 6">DSM 16100</strain>
    </source>
</reference>
<dbReference type="Pfam" id="PF01638">
    <property type="entry name" value="HxlR"/>
    <property type="match status" value="1"/>
</dbReference>
<gene>
    <name evidence="5" type="ORF">ABENE_20180</name>
</gene>
<dbReference type="AlphaFoldDB" id="V4NPC5"/>
<organism evidence="5 6">
    <name type="scientific">Asticcacaulis benevestitus DSM 16100 = ATCC BAA-896</name>
    <dbReference type="NCBI Taxonomy" id="1121022"/>
    <lineage>
        <taxon>Bacteria</taxon>
        <taxon>Pseudomonadati</taxon>
        <taxon>Pseudomonadota</taxon>
        <taxon>Alphaproteobacteria</taxon>
        <taxon>Caulobacterales</taxon>
        <taxon>Caulobacteraceae</taxon>
        <taxon>Asticcacaulis</taxon>
    </lineage>
</organism>
<dbReference type="Proteomes" id="UP000017837">
    <property type="component" value="Unassembled WGS sequence"/>
</dbReference>
<proteinExistence type="predicted"/>
<evidence type="ECO:0000256" key="1">
    <source>
        <dbReference type="ARBA" id="ARBA00023015"/>
    </source>
</evidence>
<dbReference type="PATRIC" id="fig|1121022.4.peg.4133"/>
<keyword evidence="3" id="KW-0804">Transcription</keyword>
<dbReference type="eggNOG" id="COG1733">
    <property type="taxonomic scope" value="Bacteria"/>
</dbReference>
<evidence type="ECO:0000256" key="3">
    <source>
        <dbReference type="ARBA" id="ARBA00023163"/>
    </source>
</evidence>
<dbReference type="InterPro" id="IPR036390">
    <property type="entry name" value="WH_DNA-bd_sf"/>
</dbReference>
<dbReference type="InterPro" id="IPR036388">
    <property type="entry name" value="WH-like_DNA-bd_sf"/>
</dbReference>
<dbReference type="InterPro" id="IPR011991">
    <property type="entry name" value="ArsR-like_HTH"/>
</dbReference>